<dbReference type="Gene3D" id="1.10.3470.10">
    <property type="entry name" value="ABC transporter involved in vitamin B12 uptake, BtuC"/>
    <property type="match status" value="1"/>
</dbReference>
<feature type="transmembrane region" description="Helical" evidence="8">
    <location>
        <begin position="215"/>
        <end position="235"/>
    </location>
</feature>
<keyword evidence="7 8" id="KW-0472">Membrane</keyword>
<protein>
    <submittedName>
        <fullName evidence="9">Iron chelate uptake ABC transporter family permease subunit</fullName>
    </submittedName>
</protein>
<evidence type="ECO:0000313" key="9">
    <source>
        <dbReference type="EMBL" id="GAA2375509.1"/>
    </source>
</evidence>
<dbReference type="Pfam" id="PF01032">
    <property type="entry name" value="FecCD"/>
    <property type="match status" value="1"/>
</dbReference>
<comment type="similarity">
    <text evidence="2">Belongs to the binding-protein-dependent transport system permease family. FecCD subfamily.</text>
</comment>
<dbReference type="SUPFAM" id="SSF81345">
    <property type="entry name" value="ABC transporter involved in vitamin B12 uptake, BtuC"/>
    <property type="match status" value="1"/>
</dbReference>
<comment type="subcellular location">
    <subcellularLocation>
        <location evidence="1">Cell membrane</location>
        <topology evidence="1">Multi-pass membrane protein</topology>
    </subcellularLocation>
</comment>
<evidence type="ECO:0000256" key="6">
    <source>
        <dbReference type="ARBA" id="ARBA00022989"/>
    </source>
</evidence>
<dbReference type="PANTHER" id="PTHR30472">
    <property type="entry name" value="FERRIC ENTEROBACTIN TRANSPORT SYSTEM PERMEASE PROTEIN"/>
    <property type="match status" value="1"/>
</dbReference>
<evidence type="ECO:0000313" key="10">
    <source>
        <dbReference type="Proteomes" id="UP001501170"/>
    </source>
</evidence>
<feature type="transmembrane region" description="Helical" evidence="8">
    <location>
        <begin position="28"/>
        <end position="61"/>
    </location>
</feature>
<sequence length="350" mass="35774">MNSGTETAVRPDQGRRQPAERRIGGRMAALIAVAAVLVFICGLSLAVGSAALPLSTVWAALTDRDQSIDHITVMDVRLPRTLLGLLVGAALGVAGALMQAVGRNPLADPGILGVNAGAGLAVAVGVAYLGLTTISEFVWLGMVGAVVAAVLVAAIAARGPGGATPLRLTLVGVALTAVLNGLSLSLSLVNPSRFERMRFWGVGSITDRPPGTVEFVAPFIVAGLVIALAASRSLNVLALGDDVARSVGARLGLTRAAAVVSLVLLCGAATAAAGPIAFVGLMVPHAVRMLVGTDQRWVIAFSALAGPVLVLAADLFGRVVVRPEELEVGIVTPLFGAPVLIWLVRRTRRL</sequence>
<gene>
    <name evidence="9" type="ORF">GCM10009855_13430</name>
</gene>
<feature type="transmembrane region" description="Helical" evidence="8">
    <location>
        <begin position="328"/>
        <end position="344"/>
    </location>
</feature>
<dbReference type="InterPro" id="IPR037294">
    <property type="entry name" value="ABC_BtuC-like"/>
</dbReference>
<evidence type="ECO:0000256" key="8">
    <source>
        <dbReference type="SAM" id="Phobius"/>
    </source>
</evidence>
<keyword evidence="6 8" id="KW-1133">Transmembrane helix</keyword>
<dbReference type="Proteomes" id="UP001501170">
    <property type="component" value="Unassembled WGS sequence"/>
</dbReference>
<evidence type="ECO:0000256" key="1">
    <source>
        <dbReference type="ARBA" id="ARBA00004651"/>
    </source>
</evidence>
<evidence type="ECO:0000256" key="4">
    <source>
        <dbReference type="ARBA" id="ARBA00022475"/>
    </source>
</evidence>
<keyword evidence="10" id="KW-1185">Reference proteome</keyword>
<reference evidence="9 10" key="1">
    <citation type="journal article" date="2019" name="Int. J. Syst. Evol. Microbiol.">
        <title>The Global Catalogue of Microorganisms (GCM) 10K type strain sequencing project: providing services to taxonomists for standard genome sequencing and annotation.</title>
        <authorList>
            <consortium name="The Broad Institute Genomics Platform"/>
            <consortium name="The Broad Institute Genome Sequencing Center for Infectious Disease"/>
            <person name="Wu L."/>
            <person name="Ma J."/>
        </authorList>
    </citation>
    <scope>NUCLEOTIDE SEQUENCE [LARGE SCALE GENOMIC DNA]</scope>
    <source>
        <strain evidence="9 10">JCM 16227</strain>
    </source>
</reference>
<comment type="caution">
    <text evidence="9">The sequence shown here is derived from an EMBL/GenBank/DDBJ whole genome shotgun (WGS) entry which is preliminary data.</text>
</comment>
<keyword evidence="4" id="KW-1003">Cell membrane</keyword>
<name>A0ABN3HC48_9ACTN</name>
<accession>A0ABN3HC48</accession>
<feature type="transmembrane region" description="Helical" evidence="8">
    <location>
        <begin position="137"/>
        <end position="156"/>
    </location>
</feature>
<proteinExistence type="inferred from homology"/>
<evidence type="ECO:0000256" key="5">
    <source>
        <dbReference type="ARBA" id="ARBA00022692"/>
    </source>
</evidence>
<dbReference type="PANTHER" id="PTHR30472:SF1">
    <property type="entry name" value="FE(3+) DICITRATE TRANSPORT SYSTEM PERMEASE PROTEIN FECC-RELATED"/>
    <property type="match status" value="1"/>
</dbReference>
<feature type="transmembrane region" description="Helical" evidence="8">
    <location>
        <begin position="168"/>
        <end position="189"/>
    </location>
</feature>
<evidence type="ECO:0000256" key="7">
    <source>
        <dbReference type="ARBA" id="ARBA00023136"/>
    </source>
</evidence>
<evidence type="ECO:0000256" key="3">
    <source>
        <dbReference type="ARBA" id="ARBA00022448"/>
    </source>
</evidence>
<dbReference type="RefSeq" id="WP_346075522.1">
    <property type="nucleotide sequence ID" value="NZ_BAAARB010000005.1"/>
</dbReference>
<keyword evidence="5 8" id="KW-0812">Transmembrane</keyword>
<keyword evidence="3" id="KW-0813">Transport</keyword>
<organism evidence="9 10">
    <name type="scientific">Gordonia cholesterolivorans</name>
    <dbReference type="NCBI Taxonomy" id="559625"/>
    <lineage>
        <taxon>Bacteria</taxon>
        <taxon>Bacillati</taxon>
        <taxon>Actinomycetota</taxon>
        <taxon>Actinomycetes</taxon>
        <taxon>Mycobacteriales</taxon>
        <taxon>Gordoniaceae</taxon>
        <taxon>Gordonia</taxon>
    </lineage>
</organism>
<evidence type="ECO:0000256" key="2">
    <source>
        <dbReference type="ARBA" id="ARBA00007935"/>
    </source>
</evidence>
<dbReference type="CDD" id="cd06550">
    <property type="entry name" value="TM_ABC_iron-siderophores_like"/>
    <property type="match status" value="1"/>
</dbReference>
<feature type="transmembrane region" description="Helical" evidence="8">
    <location>
        <begin position="256"/>
        <end position="277"/>
    </location>
</feature>
<feature type="transmembrane region" description="Helical" evidence="8">
    <location>
        <begin position="81"/>
        <end position="98"/>
    </location>
</feature>
<feature type="transmembrane region" description="Helical" evidence="8">
    <location>
        <begin position="297"/>
        <end position="316"/>
    </location>
</feature>
<dbReference type="EMBL" id="BAAARB010000005">
    <property type="protein sequence ID" value="GAA2375509.1"/>
    <property type="molecule type" value="Genomic_DNA"/>
</dbReference>
<dbReference type="InterPro" id="IPR000522">
    <property type="entry name" value="ABC_transptr_permease_BtuC"/>
</dbReference>
<feature type="transmembrane region" description="Helical" evidence="8">
    <location>
        <begin position="110"/>
        <end position="131"/>
    </location>
</feature>